<evidence type="ECO:0000313" key="3">
    <source>
        <dbReference type="Proteomes" id="UP001216139"/>
    </source>
</evidence>
<organism evidence="2 3">
    <name type="scientific">Mucilaginibacter jinjuensis</name>
    <dbReference type="NCBI Taxonomy" id="1176721"/>
    <lineage>
        <taxon>Bacteria</taxon>
        <taxon>Pseudomonadati</taxon>
        <taxon>Bacteroidota</taxon>
        <taxon>Sphingobacteriia</taxon>
        <taxon>Sphingobacteriales</taxon>
        <taxon>Sphingobacteriaceae</taxon>
        <taxon>Mucilaginibacter</taxon>
    </lineage>
</organism>
<comment type="similarity">
    <text evidence="1">Belongs to the UPF0111 family.</text>
</comment>
<dbReference type="PANTHER" id="PTHR37298">
    <property type="entry name" value="UPF0111 PROTEIN YKAA"/>
    <property type="match status" value="1"/>
</dbReference>
<dbReference type="Pfam" id="PF01865">
    <property type="entry name" value="PhoU_div"/>
    <property type="match status" value="1"/>
</dbReference>
<proteinExistence type="inferred from homology"/>
<reference evidence="2 3" key="1">
    <citation type="submission" date="2023-02" db="EMBL/GenBank/DDBJ databases">
        <title>Genome sequence of Mucilaginibacter jinjuensis strain KACC 16571.</title>
        <authorList>
            <person name="Kim S."/>
            <person name="Heo J."/>
            <person name="Kwon S.-W."/>
        </authorList>
    </citation>
    <scope>NUCLEOTIDE SEQUENCE [LARGE SCALE GENOMIC DNA]</scope>
    <source>
        <strain evidence="2 3">KACC 16571</strain>
    </source>
</reference>
<keyword evidence="3" id="KW-1185">Reference proteome</keyword>
<evidence type="ECO:0000313" key="2">
    <source>
        <dbReference type="EMBL" id="WCT12552.1"/>
    </source>
</evidence>
<dbReference type="InterPro" id="IPR018445">
    <property type="entry name" value="Put_Phosphate_transp_reg"/>
</dbReference>
<protein>
    <submittedName>
        <fullName evidence="2">DUF47 family protein</fullName>
    </submittedName>
</protein>
<dbReference type="InterPro" id="IPR038078">
    <property type="entry name" value="PhoU-like_sf"/>
</dbReference>
<gene>
    <name evidence="2" type="ORF">PQO05_01230</name>
</gene>
<dbReference type="InterPro" id="IPR052912">
    <property type="entry name" value="UPF0111_domain"/>
</dbReference>
<dbReference type="PANTHER" id="PTHR37298:SF1">
    <property type="entry name" value="UPF0111 PROTEIN YKAA"/>
    <property type="match status" value="1"/>
</dbReference>
<dbReference type="RefSeq" id="WP_273630818.1">
    <property type="nucleotide sequence ID" value="NZ_CP117167.1"/>
</dbReference>
<dbReference type="Gene3D" id="1.20.58.220">
    <property type="entry name" value="Phosphate transport system protein phou homolog 2, domain 2"/>
    <property type="match status" value="1"/>
</dbReference>
<evidence type="ECO:0000256" key="1">
    <source>
        <dbReference type="ARBA" id="ARBA00008591"/>
    </source>
</evidence>
<name>A0ABY7TA54_9SPHI</name>
<dbReference type="EMBL" id="CP117167">
    <property type="protein sequence ID" value="WCT12552.1"/>
    <property type="molecule type" value="Genomic_DNA"/>
</dbReference>
<dbReference type="Proteomes" id="UP001216139">
    <property type="component" value="Chromosome"/>
</dbReference>
<sequence>MKTSIFGQALPNNNQIFYGLFNQAASNSYDMAALLYQAAGSSDLQDQKMNFNHIGRLKEKANSIKHQVLVVSGKAFISPFSRDDMYALASSINAVSDFIDVAARRINFYNIVVNSPIKELAGIIVDCCTLLTKCVDALNDLKNVDTITDYCTNIKQLEHYADQVYNKALAHLLDTETDALEIIKYSEILASLERATDKCEHVVNVIESIIIKNS</sequence>
<accession>A0ABY7TA54</accession>